<evidence type="ECO:0000313" key="2">
    <source>
        <dbReference type="EMBL" id="AAP86268.1"/>
    </source>
</evidence>
<feature type="region of interest" description="Disordered" evidence="1">
    <location>
        <begin position="13"/>
        <end position="49"/>
    </location>
</feature>
<dbReference type="AGR" id="RGD:15003896"/>
<name>A6JVJ1_RAT</name>
<dbReference type="Ensembl" id="ENSRNOT00000047649.3">
    <property type="protein sequence ID" value="ENSRNOP00000044755.1"/>
    <property type="gene ID" value="ENSRNOG00000031588.3"/>
</dbReference>
<evidence type="ECO:0000313" key="4">
    <source>
        <dbReference type="Proteomes" id="UP000002494"/>
    </source>
</evidence>
<accession>A6JVJ1</accession>
<protein>
    <submittedName>
        <fullName evidence="2">Ac2-141</fullName>
    </submittedName>
</protein>
<gene>
    <name evidence="3 5" type="primary">AC112531.1</name>
</gene>
<dbReference type="AlphaFoldDB" id="A6JVJ1"/>
<evidence type="ECO:0000256" key="1">
    <source>
        <dbReference type="SAM" id="MobiDB-lite"/>
    </source>
</evidence>
<dbReference type="Proteomes" id="UP000002494">
    <property type="component" value="Chromosome 2"/>
</dbReference>
<dbReference type="HOGENOM" id="CLU_949841_0_0_1"/>
<evidence type="ECO:0000313" key="5">
    <source>
        <dbReference type="RGD" id="15003896"/>
    </source>
</evidence>
<accession>Q7TPJ9</accession>
<organism evidence="2">
    <name type="scientific">Rattus norvegicus</name>
    <name type="common">Rat</name>
    <dbReference type="NCBI Taxonomy" id="10116"/>
    <lineage>
        <taxon>Eukaryota</taxon>
        <taxon>Metazoa</taxon>
        <taxon>Chordata</taxon>
        <taxon>Craniata</taxon>
        <taxon>Vertebrata</taxon>
        <taxon>Euteleostomi</taxon>
        <taxon>Mammalia</taxon>
        <taxon>Eutheria</taxon>
        <taxon>Euarchontoglires</taxon>
        <taxon>Glires</taxon>
        <taxon>Rodentia</taxon>
        <taxon>Myomorpha</taxon>
        <taxon>Muroidea</taxon>
        <taxon>Muridae</taxon>
        <taxon>Murinae</taxon>
        <taxon>Rattus</taxon>
    </lineage>
</organism>
<dbReference type="EMBL" id="AY321336">
    <property type="protein sequence ID" value="AAP86268.1"/>
    <property type="molecule type" value="mRNA"/>
</dbReference>
<proteinExistence type="evidence at transcript level"/>
<dbReference type="PaxDb" id="10116-ENSRNOP00000044755"/>
<reference evidence="2" key="1">
    <citation type="submission" date="2003-06" db="EMBL/GenBank/DDBJ databases">
        <title>Liver regeneration after PH.</title>
        <authorList>
            <person name="Xu C.S."/>
            <person name="Li W.Q."/>
            <person name="Li Y.C."/>
            <person name="Yuan J.Y."/>
            <person name="Yang K.J."/>
            <person name="Yan H.M."/>
            <person name="Chang C.F."/>
            <person name="Zhao L.F."/>
            <person name="Ma H."/>
            <person name="Wang L."/>
            <person name="Wang S.F."/>
            <person name="Han H.P."/>
            <person name="Wang G.P."/>
            <person name="Chai L.Q."/>
            <person name="Shi J.B."/>
            <person name="Rahman S."/>
            <person name="Wang Q.N."/>
            <person name="Zhang J.B."/>
        </authorList>
    </citation>
    <scope>NUCLEOTIDE SEQUENCE</scope>
</reference>
<reference evidence="3" key="3">
    <citation type="submission" date="2025-05" db="UniProtKB">
        <authorList>
            <consortium name="Ensembl"/>
        </authorList>
    </citation>
    <scope>IDENTIFICATION</scope>
    <source>
        <strain evidence="3">Brown Norway</strain>
    </source>
</reference>
<keyword evidence="4" id="KW-1185">Reference proteome</keyword>
<feature type="compositionally biased region" description="Basic residues" evidence="1">
    <location>
        <begin position="22"/>
        <end position="33"/>
    </location>
</feature>
<sequence>MGFKTAMTLAVMAGGSSSRGNKNNKQRTQKGHRPKGDQQETKPAVGHHHPNIRLSMTHFSLSSHVFCTPENTNPSACTCGQADTNTRREACSQTCLRSLGKMTVGESMNIMEDGLVRLGNILEFLNKASSVTYSLRLTAILLISNNGTKTEKWFAGDADLMAEFSTCEALGLIPWTGKTLHLNDALEISEHAESFRRQLYQAPVSMHFLGPAILYGFGGCMYVGWIPRLGNLCTREGSKTVPARGGGAQFPDPTGLMHIRTYSDCDSMHKTYTISHHTKSQHGKGGVVTKSQS</sequence>
<evidence type="ECO:0000313" key="3">
    <source>
        <dbReference type="Ensembl" id="ENSRNOP00000044755.1"/>
    </source>
</evidence>
<dbReference type="RGD" id="15003896">
    <property type="gene designation" value="AC112531.1"/>
</dbReference>
<reference evidence="3 4" key="2">
    <citation type="journal article" date="2004" name="Nature">
        <title>Genome sequence of the Brown Norway rat yields insights into mammalian evolution.</title>
        <authorList>
            <consortium name="Rat Genome Sequencing Project Consortium"/>
            <person name="Gibbs R.A."/>
            <person name="Weinstock G.M."/>
            <person name="Metzker M.L."/>
            <person name="Muzny D.M."/>
            <person name="Sodergren E.J."/>
            <person name="Scherer S."/>
            <person name="Scott G."/>
            <person name="Steffen D."/>
            <person name="Worley K.C."/>
            <person name="Burch P.E."/>
            <person name="Okwuonu G."/>
            <person name="Hines S."/>
            <person name="Lewis L."/>
            <person name="Deramo C."/>
            <person name="Delgado O."/>
            <person name="Dugan-Rocha S."/>
            <person name="Miner G."/>
            <person name="Morgan M."/>
            <person name="Hawes A."/>
            <person name="Gill R."/>
            <person name="Holt R.A."/>
            <person name="Adams M.D."/>
            <person name="Amanatides P.G."/>
            <person name="Baden-Tillson H."/>
            <person name="Barnstead M."/>
            <person name="Chin S."/>
            <person name="Evans C.A."/>
            <person name="Ferriera S."/>
            <person name="Fosler C."/>
            <person name="Glodek A."/>
            <person name="Gu Z."/>
            <person name="Jennings D."/>
            <person name="Kraft C.L."/>
            <person name="Nguyen T."/>
            <person name="Pfannkoch C.M."/>
            <person name="Sitter C."/>
            <person name="Sutton G.G."/>
            <person name="Venter J.C."/>
            <person name="Woodage T."/>
            <person name="Smith D."/>
            <person name="Lee H.-M."/>
            <person name="Gustafson E."/>
            <person name="Cahill P."/>
            <person name="Kana A."/>
            <person name="Doucette-Stamm L."/>
            <person name="Weinstock K."/>
            <person name="Fechtel K."/>
            <person name="Weiss R.B."/>
            <person name="Dunn D.M."/>
            <person name="Green E.D."/>
            <person name="Blakesley R.W."/>
            <person name="Bouffard G.G."/>
            <person name="De Jong P.J."/>
            <person name="Osoegawa K."/>
            <person name="Zhu B."/>
            <person name="Marra M."/>
            <person name="Schein J."/>
            <person name="Bosdet I."/>
            <person name="Fjell C."/>
            <person name="Jones S."/>
            <person name="Krzywinski M."/>
            <person name="Mathewson C."/>
            <person name="Siddiqui A."/>
            <person name="Wye N."/>
            <person name="McPherson J."/>
            <person name="Zhao S."/>
            <person name="Fraser C.M."/>
            <person name="Shetty J."/>
            <person name="Shatsman S."/>
            <person name="Geer K."/>
            <person name="Chen Y."/>
            <person name="Abramzon S."/>
            <person name="Nierman W.C."/>
            <person name="Havlak P.H."/>
            <person name="Chen R."/>
            <person name="Durbin K.J."/>
            <person name="Egan A."/>
            <person name="Ren Y."/>
            <person name="Song X.-Z."/>
            <person name="Li B."/>
            <person name="Liu Y."/>
            <person name="Qin X."/>
            <person name="Cawley S."/>
            <person name="Cooney A.J."/>
            <person name="D'Souza L.M."/>
            <person name="Martin K."/>
            <person name="Wu J.Q."/>
            <person name="Gonzalez-Garay M.L."/>
            <person name="Jackson A.R."/>
            <person name="Kalafus K.J."/>
            <person name="McLeod M.P."/>
            <person name="Milosavljevic A."/>
            <person name="Virk D."/>
            <person name="Volkov A."/>
            <person name="Wheeler D.A."/>
            <person name="Zhang Z."/>
            <person name="Bailey J.A."/>
            <person name="Eichler E.E."/>
            <person name="Tuzun E."/>
            <person name="Birney E."/>
            <person name="Mongin E."/>
            <person name="Ureta-Vidal A."/>
            <person name="Woodwark C."/>
            <person name="Zdobnov E."/>
            <person name="Bork P."/>
            <person name="Suyama M."/>
            <person name="Torrents D."/>
            <person name="Alexandersson M."/>
            <person name="Trask B.J."/>
            <person name="Young J.M."/>
            <person name="Huang H."/>
            <person name="Wang H."/>
            <person name="Xing H."/>
            <person name="Daniels S."/>
            <person name="Gietzen D."/>
            <person name="Schmidt J."/>
            <person name="Stevens K."/>
            <person name="Vitt U."/>
            <person name="Wingrove J."/>
            <person name="Camara F."/>
            <person name="Mar Alba M."/>
            <person name="Abril J.F."/>
            <person name="Guigo R."/>
            <person name="Smit A."/>
            <person name="Dubchak I."/>
            <person name="Rubin E.M."/>
            <person name="Couronne O."/>
            <person name="Poliakov A."/>
            <person name="Huebner N."/>
            <person name="Ganten D."/>
            <person name="Goesele C."/>
            <person name="Hummel O."/>
            <person name="Kreitler T."/>
            <person name="Lee Y.-A."/>
            <person name="Monti J."/>
            <person name="Schulz H."/>
            <person name="Zimdahl H."/>
            <person name="Himmelbauer H."/>
            <person name="Lehrach H."/>
            <person name="Jacob H.J."/>
            <person name="Bromberg S."/>
            <person name="Gullings-Handley J."/>
            <person name="Jensen-Seaman M.I."/>
            <person name="Kwitek A.E."/>
            <person name="Lazar J."/>
            <person name="Pasko D."/>
            <person name="Tonellato P.J."/>
            <person name="Twigger S."/>
            <person name="Ponting C.P."/>
            <person name="Duarte J.M."/>
            <person name="Rice S."/>
            <person name="Goodstadt L."/>
            <person name="Beatson S.A."/>
            <person name="Emes R.D."/>
            <person name="Winter E.E."/>
            <person name="Webber C."/>
            <person name="Brandt P."/>
            <person name="Nyakatura G."/>
            <person name="Adetobi M."/>
            <person name="Chiaromonte F."/>
            <person name="Elnitski L."/>
            <person name="Eswara P."/>
            <person name="Hardison R.C."/>
            <person name="Hou M."/>
            <person name="Kolbe D."/>
            <person name="Makova K."/>
            <person name="Miller W."/>
            <person name="Nekrutenko A."/>
            <person name="Riemer C."/>
            <person name="Schwartz S."/>
            <person name="Taylor J."/>
            <person name="Yang S."/>
            <person name="Zhang Y."/>
            <person name="Lindpaintner K."/>
            <person name="Andrews T.D."/>
            <person name="Caccamo M."/>
            <person name="Clamp M."/>
            <person name="Clarke L."/>
            <person name="Curwen V."/>
            <person name="Durbin R.M."/>
            <person name="Eyras E."/>
            <person name="Searle S.M."/>
            <person name="Cooper G.M."/>
            <person name="Batzoglou S."/>
            <person name="Brudno M."/>
            <person name="Sidow A."/>
            <person name="Stone E.A."/>
            <person name="Payseur B.A."/>
            <person name="Bourque G."/>
            <person name="Lopez-Otin C."/>
            <person name="Puente X.S."/>
            <person name="Chakrabarti K."/>
            <person name="Chatterji S."/>
            <person name="Dewey C."/>
            <person name="Pachter L."/>
            <person name="Bray N."/>
            <person name="Yap V.B."/>
            <person name="Caspi A."/>
            <person name="Tesler G."/>
            <person name="Pevzner P.A."/>
            <person name="Haussler D."/>
            <person name="Roskin K.M."/>
            <person name="Baertsch R."/>
            <person name="Clawson H."/>
            <person name="Furey T.S."/>
            <person name="Hinrichs A.S."/>
            <person name="Karolchik D."/>
            <person name="Kent W.J."/>
            <person name="Rosenbloom K.R."/>
            <person name="Trumbower H."/>
            <person name="Weirauch M."/>
            <person name="Cooper D.N."/>
            <person name="Stenson P.D."/>
            <person name="Ma B."/>
            <person name="Brent M."/>
            <person name="Arumugam M."/>
            <person name="Shteynberg D."/>
            <person name="Copley R.R."/>
            <person name="Taylor M.S."/>
            <person name="Riethman H."/>
            <person name="Mudunuri U."/>
            <person name="Peterson J."/>
            <person name="Guyer M."/>
            <person name="Felsenfeld A."/>
            <person name="Old S."/>
            <person name="Mockrin S."/>
            <person name="Collins F.S."/>
        </authorList>
    </citation>
    <scope>NUCLEOTIDE SEQUENCE [LARGE SCALE GENOMIC DNA]</scope>
    <source>
        <strain evidence="3 4">Brown Norway</strain>
    </source>
</reference>